<dbReference type="GO" id="GO:0005634">
    <property type="term" value="C:nucleus"/>
    <property type="evidence" value="ECO:0007669"/>
    <property type="project" value="InterPro"/>
</dbReference>
<dbReference type="InterPro" id="IPR030397">
    <property type="entry name" value="SEPARIN_core_dom"/>
</dbReference>
<dbReference type="GO" id="GO:0051307">
    <property type="term" value="P:meiotic chromosome separation"/>
    <property type="evidence" value="ECO:0007669"/>
    <property type="project" value="TreeGrafter"/>
</dbReference>
<dbReference type="OrthoDB" id="692727at2759"/>
<dbReference type="GO" id="GO:0004197">
    <property type="term" value="F:cysteine-type endopeptidase activity"/>
    <property type="evidence" value="ECO:0007669"/>
    <property type="project" value="InterPro"/>
</dbReference>
<dbReference type="Proteomes" id="UP000236161">
    <property type="component" value="Unassembled WGS sequence"/>
</dbReference>
<evidence type="ECO:0000256" key="1">
    <source>
        <dbReference type="ARBA" id="ARBA00000451"/>
    </source>
</evidence>
<reference evidence="6 7" key="1">
    <citation type="journal article" date="2017" name="Nature">
        <title>The Apostasia genome and the evolution of orchids.</title>
        <authorList>
            <person name="Zhang G.Q."/>
            <person name="Liu K.W."/>
            <person name="Li Z."/>
            <person name="Lohaus R."/>
            <person name="Hsiao Y.Y."/>
            <person name="Niu S.C."/>
            <person name="Wang J.Y."/>
            <person name="Lin Y.C."/>
            <person name="Xu Q."/>
            <person name="Chen L.J."/>
            <person name="Yoshida K."/>
            <person name="Fujiwara S."/>
            <person name="Wang Z.W."/>
            <person name="Zhang Y.Q."/>
            <person name="Mitsuda N."/>
            <person name="Wang M."/>
            <person name="Liu G.H."/>
            <person name="Pecoraro L."/>
            <person name="Huang H.X."/>
            <person name="Xiao X.J."/>
            <person name="Lin M."/>
            <person name="Wu X.Y."/>
            <person name="Wu W.L."/>
            <person name="Chen Y.Y."/>
            <person name="Chang S.B."/>
            <person name="Sakamoto S."/>
            <person name="Ohme-Takagi M."/>
            <person name="Yagi M."/>
            <person name="Zeng S.J."/>
            <person name="Shen C.Y."/>
            <person name="Yeh C.M."/>
            <person name="Luo Y.B."/>
            <person name="Tsai W.C."/>
            <person name="Van de Peer Y."/>
            <person name="Liu Z.J."/>
        </authorList>
    </citation>
    <scope>NUCLEOTIDE SEQUENCE [LARGE SCALE GENOMIC DNA]</scope>
    <source>
        <strain evidence="7">cv. Shenzhen</strain>
        <tissue evidence="6">Stem</tissue>
    </source>
</reference>
<dbReference type="AlphaFoldDB" id="A0A2I0A5Y6"/>
<evidence type="ECO:0000313" key="6">
    <source>
        <dbReference type="EMBL" id="PKA50946.1"/>
    </source>
</evidence>
<dbReference type="EC" id="3.4.22.49" evidence="2"/>
<dbReference type="GO" id="GO:0072686">
    <property type="term" value="C:mitotic spindle"/>
    <property type="evidence" value="ECO:0007669"/>
    <property type="project" value="TreeGrafter"/>
</dbReference>
<proteinExistence type="predicted"/>
<dbReference type="PANTHER" id="PTHR12792:SF0">
    <property type="entry name" value="SEPARIN"/>
    <property type="match status" value="1"/>
</dbReference>
<gene>
    <name evidence="6" type="ORF">AXF42_Ash007602</name>
</gene>
<dbReference type="InterPro" id="IPR005314">
    <property type="entry name" value="Peptidase_C50"/>
</dbReference>
<keyword evidence="7" id="KW-1185">Reference proteome</keyword>
<dbReference type="GO" id="GO:0005737">
    <property type="term" value="C:cytoplasm"/>
    <property type="evidence" value="ECO:0007669"/>
    <property type="project" value="TreeGrafter"/>
</dbReference>
<dbReference type="PANTHER" id="PTHR12792">
    <property type="entry name" value="EXTRA SPINDLE POLES 1-RELATED"/>
    <property type="match status" value="1"/>
</dbReference>
<dbReference type="GO" id="GO:0006508">
    <property type="term" value="P:proteolysis"/>
    <property type="evidence" value="ECO:0007669"/>
    <property type="project" value="InterPro"/>
</dbReference>
<evidence type="ECO:0000256" key="3">
    <source>
        <dbReference type="ARBA" id="ARBA00022801"/>
    </source>
</evidence>
<name>A0A2I0A5Y6_9ASPA</name>
<protein>
    <recommendedName>
        <fullName evidence="2">separase</fullName>
        <ecNumber evidence="2">3.4.22.49</ecNumber>
    </recommendedName>
</protein>
<sequence length="494" mass="55608">MSGVQNGATSCKELICETKDFISEWPCPWDSAVIDEIAPLYKLILKENFSSLSITASSEAGERLNYNWWCYRKILDNQLERLLKTMEDAWFGPWGCLLLGGRLDIEILETVAARLTTDLSPQCDVEVDNNLIGVILSGAQSVSGAETCLSQLLLYKSYFGRGACCGEQRFRAFSTNHSDEVKCILTAARSLISEAIGKADAIDRQPVILILDTDVQMLPWENMPILKSQEVYRMPSVGSILLKLHQRHQYHERDKEFEIDLPSIDPLRAYYLLNPSGDLNHTQQEFEEWFRNQKWQGKVGDIPTTEELVFALQNHDLFLYFGHGSGMQYIRSEEFGKLHCCAAAFLMGCSSGSLKQRGNYAPQGAPLHYLFAGSPSIIANLWDVSDKDIDRFAKTILNSWIQDSVSLDTCEKCGKSSNLCSKNINNEGNNMVQLERRKARNAKEIIENEKCKHCETKLRITSFIGQARGACRLSTLIGASVVCYGVPTILKRRL</sequence>
<organism evidence="6 7">
    <name type="scientific">Apostasia shenzhenica</name>
    <dbReference type="NCBI Taxonomy" id="1088818"/>
    <lineage>
        <taxon>Eukaryota</taxon>
        <taxon>Viridiplantae</taxon>
        <taxon>Streptophyta</taxon>
        <taxon>Embryophyta</taxon>
        <taxon>Tracheophyta</taxon>
        <taxon>Spermatophyta</taxon>
        <taxon>Magnoliopsida</taxon>
        <taxon>Liliopsida</taxon>
        <taxon>Asparagales</taxon>
        <taxon>Orchidaceae</taxon>
        <taxon>Apostasioideae</taxon>
        <taxon>Apostasia</taxon>
    </lineage>
</organism>
<evidence type="ECO:0000256" key="2">
    <source>
        <dbReference type="ARBA" id="ARBA00012489"/>
    </source>
</evidence>
<dbReference type="PROSITE" id="PS51700">
    <property type="entry name" value="SEPARIN"/>
    <property type="match status" value="1"/>
</dbReference>
<keyword evidence="4" id="KW-0159">Chromosome partition</keyword>
<accession>A0A2I0A5Y6</accession>
<feature type="domain" description="Peptidase C50" evidence="5">
    <location>
        <begin position="266"/>
        <end position="360"/>
    </location>
</feature>
<comment type="catalytic activity">
    <reaction evidence="1">
        <text>All bonds known to be hydrolyzed by this endopeptidase have arginine in P1 and an acidic residue in P4. P6 is often occupied by an acidic residue or by a hydroxy-amino-acid residue, the phosphorylation of which enhances cleavage.</text>
        <dbReference type="EC" id="3.4.22.49"/>
    </reaction>
</comment>
<evidence type="ECO:0000259" key="5">
    <source>
        <dbReference type="PROSITE" id="PS51700"/>
    </source>
</evidence>
<evidence type="ECO:0000313" key="7">
    <source>
        <dbReference type="Proteomes" id="UP000236161"/>
    </source>
</evidence>
<dbReference type="EMBL" id="KZ452015">
    <property type="protein sequence ID" value="PKA50946.1"/>
    <property type="molecule type" value="Genomic_DNA"/>
</dbReference>
<evidence type="ECO:0000256" key="4">
    <source>
        <dbReference type="ARBA" id="ARBA00022829"/>
    </source>
</evidence>
<keyword evidence="3 6" id="KW-0378">Hydrolase</keyword>
<dbReference type="STRING" id="1088818.A0A2I0A5Y6"/>
<dbReference type="Pfam" id="PF03568">
    <property type="entry name" value="Separin_C"/>
    <property type="match status" value="1"/>
</dbReference>